<evidence type="ECO:0000256" key="7">
    <source>
        <dbReference type="ARBA" id="ARBA00022989"/>
    </source>
</evidence>
<feature type="transmembrane region" description="Helical" evidence="30">
    <location>
        <begin position="430"/>
        <end position="452"/>
    </location>
</feature>
<reference evidence="33" key="2">
    <citation type="submission" date="2025-09" db="UniProtKB">
        <authorList>
            <consortium name="Ensembl"/>
        </authorList>
    </citation>
    <scope>IDENTIFICATION</scope>
</reference>
<dbReference type="FunFam" id="1.10.287.70:FF:000099">
    <property type="entry name" value="glutamate receptor 2 isoform X1"/>
    <property type="match status" value="1"/>
</dbReference>
<dbReference type="AlphaFoldDB" id="A0A8B9N5H7"/>
<dbReference type="Gene3D" id="3.40.50.2300">
    <property type="match status" value="2"/>
</dbReference>
<sequence>MYLHNSVHFTNMQRNRDALVKTLVQCLLKSANFDGNWIKVLIFWRHFSVDLPKAFLQKLSAIPSNVLLSCQDHTSSNVGNLFLSFVSFFIRQMEIMKKGSTLFSGFKSWLLMDTCLVYKNKQNLKLIFQGFKDISLERFMHGGANVTGFQLVDFSTPMVTKLMQRWKKLDQREYPGSETPPKYTSALTYDGVLVMAETFRNLRRQKIDISRRGNAGDCLANPAAPWGQGIDMERTLKQVRIQGLTGNVQFDHYGRRVNYTMDVFELKNTGPRKVGYWNDMDKLVLIQHEPTLGNDTSAIENRTVVVTTILEAPYVMFKKNHDTFEGNDKFEGYCVDLASEIAKHIGIKYKIAIVPDGKYGARDPETKIWNGMVGELVYGKAEIAVAPLTITLVREEVIDFSKPFMSLGISIMIKKPQKSKPGVFSFLDPLAYEIWMCIVFAYIGVSVVLFLVSRFSPYEWHTEEPEDGKEGPSDQPPNEFGIFNSLWFSLGAFMQQGCDISPRSLSGRIVGGVWWFFTLIIISSYTANLAAFLTVERMVSPIESAEDLAKQTEIAYGTLDSGSTKEFFRRSKIAVYEKMWTYMKSAEPSVFTRTTAEGVARVRKSKGKFAFLLESTMNEYIEQRKPCDTMKVGGNLDSKGYGVATPKGSPLRNAVNLAVLKLNEQGLLDKLKNKWWYDKGECGSGGGDSKDKTSALSLSNVAGVFYILVGGLGLAMLVALIEFCYKSRAEAKRMKVAKSAQTFNPTSSQNTQNLATYREGYNVYGTESIKI</sequence>
<dbReference type="Ensembl" id="ENSANIT00000017751.1">
    <property type="protein sequence ID" value="ENSANIP00000017164.1"/>
    <property type="gene ID" value="ENSANIG00000010947.1"/>
</dbReference>
<evidence type="ECO:0000256" key="29">
    <source>
        <dbReference type="PIRSR" id="PIRSR601508-3"/>
    </source>
</evidence>
<dbReference type="FunFam" id="3.40.190.10:FF:000001">
    <property type="entry name" value="Glutamate receptor ionotropic, kainate 2"/>
    <property type="match status" value="1"/>
</dbReference>
<dbReference type="Pfam" id="PF00060">
    <property type="entry name" value="Lig_chan"/>
    <property type="match status" value="1"/>
</dbReference>
<keyword evidence="14" id="KW-0325">Glycoprotein</keyword>
<keyword evidence="15 30" id="KW-0628">Postsynaptic cell membrane</keyword>
<dbReference type="InterPro" id="IPR015683">
    <property type="entry name" value="Ionotropic_Glu_rcpt"/>
</dbReference>
<dbReference type="FunFam" id="1.10.287.70:FF:000067">
    <property type="entry name" value="glutamate receptor 2 isoform X1"/>
    <property type="match status" value="1"/>
</dbReference>
<evidence type="ECO:0000256" key="27">
    <source>
        <dbReference type="PIRSR" id="PIRSR601508-1"/>
    </source>
</evidence>
<comment type="subcellular location">
    <subcellularLocation>
        <location evidence="1">Cell projection</location>
        <location evidence="1">Dendrite</location>
    </subcellularLocation>
    <subcellularLocation>
        <location evidence="20 30">Postsynaptic cell membrane</location>
        <topology evidence="20 30">Multi-pass membrane protein</topology>
    </subcellularLocation>
</comment>
<evidence type="ECO:0000256" key="5">
    <source>
        <dbReference type="ARBA" id="ARBA00022692"/>
    </source>
</evidence>
<evidence type="ECO:0000256" key="28">
    <source>
        <dbReference type="PIRSR" id="PIRSR601508-2"/>
    </source>
</evidence>
<comment type="catalytic activity">
    <reaction evidence="21">
        <text>Mg(2+)(in) = Mg(2+)(out)</text>
        <dbReference type="Rhea" id="RHEA:29827"/>
        <dbReference type="ChEBI" id="CHEBI:18420"/>
    </reaction>
</comment>
<keyword evidence="4" id="KW-0597">Phosphoprotein</keyword>
<feature type="domain" description="Ionotropic glutamate receptor L-glutamate and glycine-binding" evidence="32">
    <location>
        <begin position="313"/>
        <end position="378"/>
    </location>
</feature>
<feature type="binding site" evidence="27">
    <location>
        <position position="389"/>
    </location>
    <ligand>
        <name>L-glutamate</name>
        <dbReference type="ChEBI" id="CHEBI:29985"/>
    </ligand>
</feature>
<dbReference type="FunFam" id="3.40.50.2300:FF:000261">
    <property type="entry name" value="glutamate receptor 4 isoform X7"/>
    <property type="match status" value="1"/>
</dbReference>
<dbReference type="InterPro" id="IPR019594">
    <property type="entry name" value="Glu/Gly-bd"/>
</dbReference>
<evidence type="ECO:0000256" key="13">
    <source>
        <dbReference type="ARBA" id="ARBA00023170"/>
    </source>
</evidence>
<dbReference type="PANTHER" id="PTHR18966">
    <property type="entry name" value="IONOTROPIC GLUTAMATE RECEPTOR"/>
    <property type="match status" value="1"/>
</dbReference>
<evidence type="ECO:0000256" key="8">
    <source>
        <dbReference type="ARBA" id="ARBA00023018"/>
    </source>
</evidence>
<evidence type="ECO:0000256" key="14">
    <source>
        <dbReference type="ARBA" id="ARBA00023180"/>
    </source>
</evidence>
<reference evidence="33" key="1">
    <citation type="submission" date="2025-08" db="UniProtKB">
        <authorList>
            <consortium name="Ensembl"/>
        </authorList>
    </citation>
    <scope>IDENTIFICATION</scope>
</reference>
<organism evidence="33 34">
    <name type="scientific">Accipiter nisus</name>
    <name type="common">Eurasian sparrowhawk</name>
    <dbReference type="NCBI Taxonomy" id="211598"/>
    <lineage>
        <taxon>Eukaryota</taxon>
        <taxon>Metazoa</taxon>
        <taxon>Chordata</taxon>
        <taxon>Craniata</taxon>
        <taxon>Vertebrata</taxon>
        <taxon>Euteleostomi</taxon>
        <taxon>Archelosauria</taxon>
        <taxon>Archosauria</taxon>
        <taxon>Dinosauria</taxon>
        <taxon>Saurischia</taxon>
        <taxon>Theropoda</taxon>
        <taxon>Coelurosauria</taxon>
        <taxon>Aves</taxon>
        <taxon>Neognathae</taxon>
        <taxon>Neoaves</taxon>
        <taxon>Telluraves</taxon>
        <taxon>Accipitrimorphae</taxon>
        <taxon>Accipitriformes</taxon>
        <taxon>Accipitridae</taxon>
        <taxon>Accipitrinae</taxon>
        <taxon>Accipiter</taxon>
    </lineage>
</organism>
<dbReference type="Pfam" id="PF01094">
    <property type="entry name" value="ANF_receptor"/>
    <property type="match status" value="1"/>
</dbReference>
<evidence type="ECO:0000313" key="33">
    <source>
        <dbReference type="Ensembl" id="ENSANIP00000017164.1"/>
    </source>
</evidence>
<feature type="binding site" evidence="27">
    <location>
        <position position="394"/>
    </location>
    <ligand>
        <name>L-glutamate</name>
        <dbReference type="ChEBI" id="CHEBI:29985"/>
    </ligand>
</feature>
<dbReference type="SUPFAM" id="SSF53822">
    <property type="entry name" value="Periplasmic binding protein-like I"/>
    <property type="match status" value="1"/>
</dbReference>
<evidence type="ECO:0000256" key="30">
    <source>
        <dbReference type="RuleBase" id="RU367118"/>
    </source>
</evidence>
<keyword evidence="6" id="KW-0732">Signal</keyword>
<feature type="site" description="Crucial to convey clamshell closure to channel opening" evidence="28">
    <location>
        <position position="542"/>
    </location>
</feature>
<keyword evidence="8 30" id="KW-0770">Synapse</keyword>
<comment type="function">
    <text evidence="24">Ionotropic glutamate receptor that functions as a ligand-gated cation channel, gated by L-glutamate and glutamatergic agonists such as alpha-amino-3-hydroxy-5-methyl-4-isoxazolepropionic acid (AMPA), quisqualic acid, and kainic acid. L-glutamate acts as an excitatory neurotransmitter at many synapses in the central nervous system and plays an important role in fast excitatory synaptic transmission. Binding of the excitatory neurotransmitter L-glutamate induces a conformation change, leading to the opening of the cation channel, and thereby converts the chemical signal to an electrical impulse upon entry of monovalent and divalent cations such as sodium and calcium. The receptor then desensitizes rapidly and enters a transient inactive state, characterized by the presence of bound agonist. In the presence of CACNG8, shows resensitization which is characterized by a delayed accumulation of current flux upon continued application of L-glutamate.</text>
</comment>
<keyword evidence="5 30" id="KW-0812">Transmembrane</keyword>
<keyword evidence="16" id="KW-0966">Cell projection</keyword>
<evidence type="ECO:0000256" key="18">
    <source>
        <dbReference type="ARBA" id="ARBA00023288"/>
    </source>
</evidence>
<dbReference type="SUPFAM" id="SSF53850">
    <property type="entry name" value="Periplasmic binding protein-like II"/>
    <property type="match status" value="1"/>
</dbReference>
<feature type="binding site" evidence="27">
    <location>
        <position position="564"/>
    </location>
    <ligand>
        <name>L-glutamate</name>
        <dbReference type="ChEBI" id="CHEBI:29985"/>
    </ligand>
</feature>
<evidence type="ECO:0000256" key="1">
    <source>
        <dbReference type="ARBA" id="ARBA00004279"/>
    </source>
</evidence>
<keyword evidence="18" id="KW-0449">Lipoprotein</keyword>
<feature type="domain" description="Ionotropic glutamate receptor C-terminal" evidence="31">
    <location>
        <begin position="303"/>
        <end position="678"/>
    </location>
</feature>
<evidence type="ECO:0000256" key="9">
    <source>
        <dbReference type="ARBA" id="ARBA00023065"/>
    </source>
</evidence>
<dbReference type="SMART" id="SM00918">
    <property type="entry name" value="Lig_chan-Glu_bd"/>
    <property type="match status" value="1"/>
</dbReference>
<dbReference type="Proteomes" id="UP000694541">
    <property type="component" value="Unplaced"/>
</dbReference>
<evidence type="ECO:0000256" key="24">
    <source>
        <dbReference type="ARBA" id="ARBA00058337"/>
    </source>
</evidence>
<evidence type="ECO:0000256" key="11">
    <source>
        <dbReference type="ARBA" id="ARBA00023139"/>
    </source>
</evidence>
<keyword evidence="34" id="KW-1185">Reference proteome</keyword>
<dbReference type="InterPro" id="IPR028082">
    <property type="entry name" value="Peripla_BP_I"/>
</dbReference>
<keyword evidence="2 30" id="KW-0813">Transport</keyword>
<evidence type="ECO:0000256" key="17">
    <source>
        <dbReference type="ARBA" id="ARBA00023286"/>
    </source>
</evidence>
<comment type="catalytic activity">
    <reaction evidence="23">
        <text>Ca(2+)(in) = Ca(2+)(out)</text>
        <dbReference type="Rhea" id="RHEA:29671"/>
        <dbReference type="ChEBI" id="CHEBI:29108"/>
    </reaction>
</comment>
<feature type="disulfide bond" evidence="29">
    <location>
        <begin position="627"/>
        <end position="682"/>
    </location>
</feature>
<comment type="similarity">
    <text evidence="25">Belongs to the glutamate-gated ion channel (TC 1.A.10.1) family. GRIA4 subfamily.</text>
</comment>
<evidence type="ECO:0000256" key="6">
    <source>
        <dbReference type="ARBA" id="ARBA00022729"/>
    </source>
</evidence>
<feature type="transmembrane region" description="Helical" evidence="30">
    <location>
        <begin position="703"/>
        <end position="725"/>
    </location>
</feature>
<protein>
    <recommendedName>
        <fullName evidence="30">Glutamate receptor</fullName>
    </recommendedName>
</protein>
<dbReference type="Pfam" id="PF10613">
    <property type="entry name" value="Lig_chan-Glu_bd"/>
    <property type="match status" value="1"/>
</dbReference>
<evidence type="ECO:0000256" key="19">
    <source>
        <dbReference type="ARBA" id="ARBA00023303"/>
    </source>
</evidence>
<feature type="binding site" evidence="27">
    <location>
        <position position="614"/>
    </location>
    <ligand>
        <name>L-glutamate</name>
        <dbReference type="ChEBI" id="CHEBI:29985"/>
    </ligand>
</feature>
<comment type="catalytic activity">
    <reaction evidence="22">
        <text>Na(+)(in) = Na(+)(out)</text>
        <dbReference type="Rhea" id="RHEA:34963"/>
        <dbReference type="ChEBI" id="CHEBI:29101"/>
    </reaction>
</comment>
<evidence type="ECO:0000256" key="16">
    <source>
        <dbReference type="ARBA" id="ARBA00023273"/>
    </source>
</evidence>
<dbReference type="InterPro" id="IPR001508">
    <property type="entry name" value="Iono_Glu_rcpt_met"/>
</dbReference>
<evidence type="ECO:0000313" key="34">
    <source>
        <dbReference type="Proteomes" id="UP000694541"/>
    </source>
</evidence>
<dbReference type="GO" id="GO:0098978">
    <property type="term" value="C:glutamatergic synapse"/>
    <property type="evidence" value="ECO:0007669"/>
    <property type="project" value="UniProtKB-ARBA"/>
</dbReference>
<keyword evidence="10 30" id="KW-0472">Membrane</keyword>
<dbReference type="PRINTS" id="PR00177">
    <property type="entry name" value="NMDARECEPTOR"/>
</dbReference>
<dbReference type="GO" id="GO:0007268">
    <property type="term" value="P:chemical synaptic transmission"/>
    <property type="evidence" value="ECO:0007669"/>
    <property type="project" value="UniProtKB-ARBA"/>
</dbReference>
<evidence type="ECO:0000256" key="2">
    <source>
        <dbReference type="ARBA" id="ARBA00022448"/>
    </source>
</evidence>
<dbReference type="Gene3D" id="1.10.287.70">
    <property type="match status" value="2"/>
</dbReference>
<evidence type="ECO:0000256" key="21">
    <source>
        <dbReference type="ARBA" id="ARBA00034269"/>
    </source>
</evidence>
<proteinExistence type="inferred from homology"/>
<dbReference type="InterPro" id="IPR001320">
    <property type="entry name" value="Iontro_rcpt_C"/>
</dbReference>
<evidence type="ECO:0000256" key="22">
    <source>
        <dbReference type="ARBA" id="ARBA00036239"/>
    </source>
</evidence>
<keyword evidence="3 30" id="KW-1003">Cell membrane</keyword>
<dbReference type="FunFam" id="3.40.190.10:FF:000666">
    <property type="entry name" value="Glutamate receptor, ionotropic, AMPA 2a"/>
    <property type="match status" value="1"/>
</dbReference>
<evidence type="ECO:0000256" key="15">
    <source>
        <dbReference type="ARBA" id="ARBA00023257"/>
    </source>
</evidence>
<keyword evidence="9 30" id="KW-0406">Ion transport</keyword>
<feature type="site" description="Interaction with the cone snail toxin Con-ikot-ikot" evidence="28">
    <location>
        <position position="362"/>
    </location>
</feature>
<feature type="site" description="Interaction with the cone snail toxin Con-ikot-ikot" evidence="28">
    <location>
        <position position="661"/>
    </location>
</feature>
<feature type="transmembrane region" description="Helical" evidence="30">
    <location>
        <begin position="513"/>
        <end position="535"/>
    </location>
</feature>
<dbReference type="SUPFAM" id="SSF81324">
    <property type="entry name" value="Voltage-gated potassium channels"/>
    <property type="match status" value="1"/>
</dbReference>
<dbReference type="GO" id="GO:0045211">
    <property type="term" value="C:postsynaptic membrane"/>
    <property type="evidence" value="ECO:0007669"/>
    <property type="project" value="UniProtKB-SubCell"/>
</dbReference>
<dbReference type="InterPro" id="IPR001828">
    <property type="entry name" value="ANF_lig-bd_rcpt"/>
</dbReference>
<keyword evidence="12 29" id="KW-1015">Disulfide bond</keyword>
<evidence type="ECO:0000256" key="4">
    <source>
        <dbReference type="ARBA" id="ARBA00022553"/>
    </source>
</evidence>
<dbReference type="Gene3D" id="3.40.190.10">
    <property type="entry name" value="Periplasmic binding protein-like II"/>
    <property type="match status" value="2"/>
</dbReference>
<keyword evidence="11" id="KW-0564">Palmitate</keyword>
<keyword evidence="19 30" id="KW-0407">Ion channel</keyword>
<evidence type="ECO:0000259" key="32">
    <source>
        <dbReference type="SMART" id="SM00918"/>
    </source>
</evidence>
<evidence type="ECO:0000256" key="3">
    <source>
        <dbReference type="ARBA" id="ARBA00022475"/>
    </source>
</evidence>
<keyword evidence="17 30" id="KW-1071">Ligand-gated ion channel</keyword>
<evidence type="ECO:0000256" key="23">
    <source>
        <dbReference type="ARBA" id="ARBA00036634"/>
    </source>
</evidence>
<keyword evidence="13 30" id="KW-0675">Receptor</keyword>
<feature type="binding site" evidence="27">
    <location>
        <position position="563"/>
    </location>
    <ligand>
        <name>L-glutamate</name>
        <dbReference type="ChEBI" id="CHEBI:29985"/>
    </ligand>
</feature>
<evidence type="ECO:0000256" key="25">
    <source>
        <dbReference type="ARBA" id="ARBA00060820"/>
    </source>
</evidence>
<evidence type="ECO:0000256" key="12">
    <source>
        <dbReference type="ARBA" id="ARBA00023157"/>
    </source>
</evidence>
<evidence type="ECO:0000256" key="26">
    <source>
        <dbReference type="ARBA" id="ARBA00065085"/>
    </source>
</evidence>
<name>A0A8B9N5H7_9AVES</name>
<dbReference type="CDD" id="cd13715">
    <property type="entry name" value="PBP2_iGluR_AMPA"/>
    <property type="match status" value="1"/>
</dbReference>
<comment type="function">
    <text evidence="30">Receptor for glutamate that functions as a ligand-gated ion channel in the central nervous system and plays an important role in excitatory synaptic transmission. L-glutamate acts as an excitatory neurotransmitter at many synapses in the central nervous system.</text>
</comment>
<keyword evidence="7 30" id="KW-1133">Transmembrane helix</keyword>
<evidence type="ECO:0000259" key="31">
    <source>
        <dbReference type="SMART" id="SM00079"/>
    </source>
</evidence>
<dbReference type="GO" id="GO:0007166">
    <property type="term" value="P:cell surface receptor signaling pathway"/>
    <property type="evidence" value="ECO:0007669"/>
    <property type="project" value="UniProtKB-ARBA"/>
</dbReference>
<accession>A0A8B9N5H7</accession>
<comment type="subunit">
    <text evidence="26">Homotetramer or heterotetramer of pore-forming glutamate receptor subunits. Tetramers may be formed by the dimerization of dimers. Interacts with EPB41L1 via its C-terminus. Isoform 3 interacts with PICK1. Found in a complex with GRIA1, GRIA2, GRIA3, CNIH2, CNIH3, CACNG2, CACNG3, CACNG4, CACNG5, CACNG7 and CACNG8. Interacts with CACNG5 and PRKCG. Found in a complex with GRIA1, GRIA2, GRIA3, DLG4, CACNG8 and CNIH2.</text>
</comment>
<evidence type="ECO:0000256" key="20">
    <source>
        <dbReference type="ARBA" id="ARBA00034104"/>
    </source>
</evidence>
<feature type="binding site" evidence="27">
    <location>
        <position position="387"/>
    </location>
    <ligand>
        <name>L-glutamate</name>
        <dbReference type="ChEBI" id="CHEBI:29985"/>
    </ligand>
</feature>
<dbReference type="GO" id="GO:0030425">
    <property type="term" value="C:dendrite"/>
    <property type="evidence" value="ECO:0007669"/>
    <property type="project" value="UniProtKB-SubCell"/>
</dbReference>
<evidence type="ECO:0000256" key="10">
    <source>
        <dbReference type="ARBA" id="ARBA00023136"/>
    </source>
</evidence>
<dbReference type="GO" id="GO:0022824">
    <property type="term" value="F:transmitter-gated monoatomic ion channel activity"/>
    <property type="evidence" value="ECO:0007669"/>
    <property type="project" value="UniProtKB-ARBA"/>
</dbReference>
<dbReference type="SMART" id="SM00079">
    <property type="entry name" value="PBPe"/>
    <property type="match status" value="1"/>
</dbReference>
<feature type="site" description="Interaction with the cone snail toxin Con-ikot-ikot" evidence="28">
    <location>
        <position position="569"/>
    </location>
</feature>